<keyword evidence="3" id="KW-1185">Reference proteome</keyword>
<comment type="caution">
    <text evidence="2">The sequence shown here is derived from an EMBL/GenBank/DDBJ whole genome shotgun (WGS) entry which is preliminary data.</text>
</comment>
<dbReference type="GeneID" id="78821596"/>
<name>A0ABD5Y702_9EURY</name>
<protein>
    <submittedName>
        <fullName evidence="2">DUF3054 domain-containing protein</fullName>
    </submittedName>
</protein>
<dbReference type="Pfam" id="PF11255">
    <property type="entry name" value="DUF3054"/>
    <property type="match status" value="1"/>
</dbReference>
<feature type="transmembrane region" description="Helical" evidence="1">
    <location>
        <begin position="12"/>
        <end position="34"/>
    </location>
</feature>
<dbReference type="Proteomes" id="UP001596432">
    <property type="component" value="Unassembled WGS sequence"/>
</dbReference>
<dbReference type="InterPro" id="IPR021414">
    <property type="entry name" value="DUF3054"/>
</dbReference>
<organism evidence="2 3">
    <name type="scientific">Halosimplex aquaticum</name>
    <dbReference type="NCBI Taxonomy" id="3026162"/>
    <lineage>
        <taxon>Archaea</taxon>
        <taxon>Methanobacteriati</taxon>
        <taxon>Methanobacteriota</taxon>
        <taxon>Stenosarchaea group</taxon>
        <taxon>Halobacteria</taxon>
        <taxon>Halobacteriales</taxon>
        <taxon>Haloarculaceae</taxon>
        <taxon>Halosimplex</taxon>
    </lineage>
</organism>
<dbReference type="AlphaFoldDB" id="A0ABD5Y702"/>
<sequence length="143" mass="14468">MTSVARAVRHRVDPAAFTALVALGDLVCIAAFVLLGVTVGHESIDPLARPGRVALTFLSFAAGWAVTSLAGGLYSVDARSSPKAAVARAVPAWIGAAVIAQGLRATSVFPGGAALTFFFVSVGVVLALLVPWRVAVAVLASDG</sequence>
<feature type="transmembrane region" description="Helical" evidence="1">
    <location>
        <begin position="54"/>
        <end position="74"/>
    </location>
</feature>
<dbReference type="EMBL" id="JBHTAS010000001">
    <property type="protein sequence ID" value="MFC7141287.1"/>
    <property type="molecule type" value="Genomic_DNA"/>
</dbReference>
<gene>
    <name evidence="2" type="ORF">ACFQMA_15785</name>
</gene>
<feature type="transmembrane region" description="Helical" evidence="1">
    <location>
        <begin position="115"/>
        <end position="140"/>
    </location>
</feature>
<evidence type="ECO:0000256" key="1">
    <source>
        <dbReference type="SAM" id="Phobius"/>
    </source>
</evidence>
<keyword evidence="1" id="KW-1133">Transmembrane helix</keyword>
<evidence type="ECO:0000313" key="2">
    <source>
        <dbReference type="EMBL" id="MFC7141287.1"/>
    </source>
</evidence>
<accession>A0ABD5Y702</accession>
<proteinExistence type="predicted"/>
<keyword evidence="1" id="KW-0472">Membrane</keyword>
<keyword evidence="1" id="KW-0812">Transmembrane</keyword>
<dbReference type="RefSeq" id="WP_274322373.1">
    <property type="nucleotide sequence ID" value="NZ_CP118158.1"/>
</dbReference>
<evidence type="ECO:0000313" key="3">
    <source>
        <dbReference type="Proteomes" id="UP001596432"/>
    </source>
</evidence>
<reference evidence="2 3" key="1">
    <citation type="journal article" date="2019" name="Int. J. Syst. Evol. Microbiol.">
        <title>The Global Catalogue of Microorganisms (GCM) 10K type strain sequencing project: providing services to taxonomists for standard genome sequencing and annotation.</title>
        <authorList>
            <consortium name="The Broad Institute Genomics Platform"/>
            <consortium name="The Broad Institute Genome Sequencing Center for Infectious Disease"/>
            <person name="Wu L."/>
            <person name="Ma J."/>
        </authorList>
    </citation>
    <scope>NUCLEOTIDE SEQUENCE [LARGE SCALE GENOMIC DNA]</scope>
    <source>
        <strain evidence="2 3">XZYJT29</strain>
    </source>
</reference>